<proteinExistence type="predicted"/>
<dbReference type="PATRIC" id="fig|864069.3.peg.6886"/>
<dbReference type="HOGENOM" id="CLU_2700634_0_0_5"/>
<dbReference type="RefSeq" id="WP_009494186.1">
    <property type="nucleotide sequence ID" value="NZ_CP141048.1"/>
</dbReference>
<organism evidence="1 2">
    <name type="scientific">Microvirga lotononidis</name>
    <dbReference type="NCBI Taxonomy" id="864069"/>
    <lineage>
        <taxon>Bacteria</taxon>
        <taxon>Pseudomonadati</taxon>
        <taxon>Pseudomonadota</taxon>
        <taxon>Alphaproteobacteria</taxon>
        <taxon>Hyphomicrobiales</taxon>
        <taxon>Methylobacteriaceae</taxon>
        <taxon>Microvirga</taxon>
    </lineage>
</organism>
<sequence length="73" mass="8773">MSQRLRYLANQVRNLTYTEMMEVARWFAFACQERNNNDALDSTFNDEDANEWAQFLNDWSESWLENNPESDDD</sequence>
<reference evidence="1 2" key="1">
    <citation type="submission" date="2012-02" db="EMBL/GenBank/DDBJ databases">
        <title>Improved High-Quality Draft sequence of Microvirga sp. WSM3557.</title>
        <authorList>
            <consortium name="US DOE Joint Genome Institute"/>
            <person name="Lucas S."/>
            <person name="Han J."/>
            <person name="Lapidus A."/>
            <person name="Cheng J.-F."/>
            <person name="Goodwin L."/>
            <person name="Pitluck S."/>
            <person name="Peters L."/>
            <person name="Zhang X."/>
            <person name="Detter J.C."/>
            <person name="Han C."/>
            <person name="Tapia R."/>
            <person name="Land M."/>
            <person name="Hauser L."/>
            <person name="Kyrpides N."/>
            <person name="Ivanova N."/>
            <person name="Pagani I."/>
            <person name="Brau L."/>
            <person name="Yates R."/>
            <person name="O'Hara G."/>
            <person name="Rui T."/>
            <person name="Howieson J."/>
            <person name="Reeve W."/>
            <person name="Woyke T."/>
        </authorList>
    </citation>
    <scope>NUCLEOTIDE SEQUENCE [LARGE SCALE GENOMIC DNA]</scope>
    <source>
        <strain evidence="1 2">WSM3557</strain>
    </source>
</reference>
<gene>
    <name evidence="1" type="ORF">MicloDRAFT_00064320</name>
</gene>
<evidence type="ECO:0000313" key="2">
    <source>
        <dbReference type="Proteomes" id="UP000003947"/>
    </source>
</evidence>
<name>I4YP13_9HYPH</name>
<dbReference type="EMBL" id="JH660647">
    <property type="protein sequence ID" value="EIM25705.1"/>
    <property type="molecule type" value="Genomic_DNA"/>
</dbReference>
<dbReference type="AlphaFoldDB" id="I4YP13"/>
<keyword evidence="2" id="KW-1185">Reference proteome</keyword>
<dbReference type="STRING" id="864069.MicloDRAFT_00064320"/>
<evidence type="ECO:0000313" key="1">
    <source>
        <dbReference type="EMBL" id="EIM25705.1"/>
    </source>
</evidence>
<dbReference type="Proteomes" id="UP000003947">
    <property type="component" value="Unassembled WGS sequence"/>
</dbReference>
<accession>I4YP13</accession>
<protein>
    <submittedName>
        <fullName evidence="1">Uncharacterized protein</fullName>
    </submittedName>
</protein>